<dbReference type="NCBIfam" id="TIGR00177">
    <property type="entry name" value="molyb_syn"/>
    <property type="match status" value="1"/>
</dbReference>
<evidence type="ECO:0000256" key="6">
    <source>
        <dbReference type="ARBA" id="ARBA00022679"/>
    </source>
</evidence>
<evidence type="ECO:0000256" key="1">
    <source>
        <dbReference type="ARBA" id="ARBA00001946"/>
    </source>
</evidence>
<dbReference type="Gene3D" id="2.170.190.11">
    <property type="entry name" value="Molybdopterin biosynthesis moea protein, domain 3"/>
    <property type="match status" value="1"/>
</dbReference>
<dbReference type="GO" id="GO:0005829">
    <property type="term" value="C:cytosol"/>
    <property type="evidence" value="ECO:0007669"/>
    <property type="project" value="TreeGrafter"/>
</dbReference>
<dbReference type="AlphaFoldDB" id="A0A419W6J0"/>
<dbReference type="Proteomes" id="UP000283387">
    <property type="component" value="Unassembled WGS sequence"/>
</dbReference>
<dbReference type="EC" id="2.10.1.1" evidence="11"/>
<gene>
    <name evidence="13" type="ORF">BC643_1432</name>
</gene>
<dbReference type="InterPro" id="IPR036425">
    <property type="entry name" value="MoaB/Mog-like_dom_sf"/>
</dbReference>
<dbReference type="Pfam" id="PF00994">
    <property type="entry name" value="MoCF_biosynth"/>
    <property type="match status" value="1"/>
</dbReference>
<dbReference type="PANTHER" id="PTHR10192">
    <property type="entry name" value="MOLYBDOPTERIN BIOSYNTHESIS PROTEIN"/>
    <property type="match status" value="1"/>
</dbReference>
<reference evidence="13 14" key="1">
    <citation type="submission" date="2018-09" db="EMBL/GenBank/DDBJ databases">
        <title>Genomic Encyclopedia of Archaeal and Bacterial Type Strains, Phase II (KMG-II): from individual species to whole genera.</title>
        <authorList>
            <person name="Goeker M."/>
        </authorList>
    </citation>
    <scope>NUCLEOTIDE SEQUENCE [LARGE SCALE GENOMIC DNA]</scope>
    <source>
        <strain evidence="13 14">DSM 27148</strain>
    </source>
</reference>
<evidence type="ECO:0000256" key="8">
    <source>
        <dbReference type="ARBA" id="ARBA00022842"/>
    </source>
</evidence>
<feature type="domain" description="MoaB/Mog" evidence="12">
    <location>
        <begin position="157"/>
        <end position="295"/>
    </location>
</feature>
<evidence type="ECO:0000256" key="7">
    <source>
        <dbReference type="ARBA" id="ARBA00022723"/>
    </source>
</evidence>
<evidence type="ECO:0000256" key="4">
    <source>
        <dbReference type="ARBA" id="ARBA00010763"/>
    </source>
</evidence>
<dbReference type="SMART" id="SM00852">
    <property type="entry name" value="MoCF_biosynth"/>
    <property type="match status" value="1"/>
</dbReference>
<dbReference type="Gene3D" id="2.40.340.10">
    <property type="entry name" value="MoeA, C-terminal, domain IV"/>
    <property type="match status" value="1"/>
</dbReference>
<evidence type="ECO:0000256" key="10">
    <source>
        <dbReference type="ARBA" id="ARBA00047317"/>
    </source>
</evidence>
<dbReference type="SUPFAM" id="SSF63882">
    <property type="entry name" value="MoeA N-terminal region -like"/>
    <property type="match status" value="1"/>
</dbReference>
<sequence length="376" mass="41034">MVLPAEQVAFNEAGGRVLAEDVYSDVNMPPFNKSAMDGYACRKEDLGQWLEMLEIIPAGKPPKFEIKPGQCSKIMTGAAVPAGADVVFMVEQSEVNAGKQVRFTGAKTNSNICLLGEDVKTGDLVLKTGTVLKAQHMAMLASVGCVSPSVYRKPSVGIISTGSELVEPNVFPQASQIRNSNGHQMRMQAASCHCAVNYYGIVPDDEDLTRDAIKKSVDENDLTLISGGVSVGDFDYVPAIIEQLGFEILFNKIAVKPGKHTTFAFNGNKYIIGLPGNPVSSFIQFEIFAKPFLRQLMGYSAPEVNLPLPLATDYQRRKADREEFIPVKINDQNEVETIRYHGSAHIHAYHEAFGFMVIPEGTSSIPKGTTVYVRPL</sequence>
<evidence type="ECO:0000313" key="14">
    <source>
        <dbReference type="Proteomes" id="UP000283387"/>
    </source>
</evidence>
<proteinExistence type="inferred from homology"/>
<dbReference type="GO" id="GO:0006777">
    <property type="term" value="P:Mo-molybdopterin cofactor biosynthetic process"/>
    <property type="evidence" value="ECO:0007669"/>
    <property type="project" value="UniProtKB-UniRule"/>
</dbReference>
<dbReference type="InterPro" id="IPR036135">
    <property type="entry name" value="MoeA_linker/N_sf"/>
</dbReference>
<keyword evidence="6 11" id="KW-0808">Transferase</keyword>
<evidence type="ECO:0000256" key="5">
    <source>
        <dbReference type="ARBA" id="ARBA00022505"/>
    </source>
</evidence>
<dbReference type="Gene3D" id="3.90.105.10">
    <property type="entry name" value="Molybdopterin biosynthesis moea protein, domain 2"/>
    <property type="match status" value="1"/>
</dbReference>
<evidence type="ECO:0000256" key="2">
    <source>
        <dbReference type="ARBA" id="ARBA00002901"/>
    </source>
</evidence>
<dbReference type="InterPro" id="IPR001453">
    <property type="entry name" value="MoaB/Mog_dom"/>
</dbReference>
<dbReference type="Gene3D" id="3.40.980.10">
    <property type="entry name" value="MoaB/Mog-like domain"/>
    <property type="match status" value="1"/>
</dbReference>
<dbReference type="InterPro" id="IPR005110">
    <property type="entry name" value="MoeA_linker/N"/>
</dbReference>
<dbReference type="SUPFAM" id="SSF63867">
    <property type="entry name" value="MoeA C-terminal domain-like"/>
    <property type="match status" value="1"/>
</dbReference>
<evidence type="ECO:0000256" key="11">
    <source>
        <dbReference type="RuleBase" id="RU365090"/>
    </source>
</evidence>
<dbReference type="InterPro" id="IPR005111">
    <property type="entry name" value="MoeA_C_domain_IV"/>
</dbReference>
<dbReference type="FunFam" id="3.40.980.10:FF:000004">
    <property type="entry name" value="Molybdopterin molybdenumtransferase"/>
    <property type="match status" value="1"/>
</dbReference>
<dbReference type="UniPathway" id="UPA00344"/>
<evidence type="ECO:0000256" key="9">
    <source>
        <dbReference type="ARBA" id="ARBA00023150"/>
    </source>
</evidence>
<dbReference type="InterPro" id="IPR038987">
    <property type="entry name" value="MoeA-like"/>
</dbReference>
<organism evidence="13 14">
    <name type="scientific">Mangrovibacterium diazotrophicum</name>
    <dbReference type="NCBI Taxonomy" id="1261403"/>
    <lineage>
        <taxon>Bacteria</taxon>
        <taxon>Pseudomonadati</taxon>
        <taxon>Bacteroidota</taxon>
        <taxon>Bacteroidia</taxon>
        <taxon>Marinilabiliales</taxon>
        <taxon>Prolixibacteraceae</taxon>
        <taxon>Mangrovibacterium</taxon>
    </lineage>
</organism>
<keyword evidence="9 11" id="KW-0501">Molybdenum cofactor biosynthesis</keyword>
<keyword evidence="5 11" id="KW-0500">Molybdenum</keyword>
<accession>A0A419W6J0</accession>
<dbReference type="InterPro" id="IPR036688">
    <property type="entry name" value="MoeA_C_domain_IV_sf"/>
</dbReference>
<comment type="function">
    <text evidence="2 11">Catalyzes the insertion of molybdate into adenylated molybdopterin with the concomitant release of AMP.</text>
</comment>
<comment type="cofactor">
    <cofactor evidence="1 11">
        <name>Mg(2+)</name>
        <dbReference type="ChEBI" id="CHEBI:18420"/>
    </cofactor>
</comment>
<dbReference type="EMBL" id="RAPN01000001">
    <property type="protein sequence ID" value="RKD91083.1"/>
    <property type="molecule type" value="Genomic_DNA"/>
</dbReference>
<comment type="pathway">
    <text evidence="3 11">Cofactor biosynthesis; molybdopterin biosynthesis.</text>
</comment>
<evidence type="ECO:0000313" key="13">
    <source>
        <dbReference type="EMBL" id="RKD91083.1"/>
    </source>
</evidence>
<name>A0A419W6J0_9BACT</name>
<comment type="similarity">
    <text evidence="4 11">Belongs to the MoeA family.</text>
</comment>
<evidence type="ECO:0000259" key="12">
    <source>
        <dbReference type="SMART" id="SM00852"/>
    </source>
</evidence>
<comment type="caution">
    <text evidence="13">The sequence shown here is derived from an EMBL/GenBank/DDBJ whole genome shotgun (WGS) entry which is preliminary data.</text>
</comment>
<evidence type="ECO:0000256" key="3">
    <source>
        <dbReference type="ARBA" id="ARBA00005046"/>
    </source>
</evidence>
<keyword evidence="7 11" id="KW-0479">Metal-binding</keyword>
<protein>
    <recommendedName>
        <fullName evidence="11">Molybdopterin molybdenumtransferase</fullName>
        <ecNumber evidence="11">2.10.1.1</ecNumber>
    </recommendedName>
</protein>
<dbReference type="Pfam" id="PF03453">
    <property type="entry name" value="MoeA_N"/>
    <property type="match status" value="1"/>
</dbReference>
<keyword evidence="14" id="KW-1185">Reference proteome</keyword>
<dbReference type="CDD" id="cd00887">
    <property type="entry name" value="MoeA"/>
    <property type="match status" value="1"/>
</dbReference>
<dbReference type="Pfam" id="PF03454">
    <property type="entry name" value="MoeA_C"/>
    <property type="match status" value="1"/>
</dbReference>
<comment type="catalytic activity">
    <reaction evidence="10">
        <text>adenylyl-molybdopterin + molybdate = Mo-molybdopterin + AMP + H(+)</text>
        <dbReference type="Rhea" id="RHEA:35047"/>
        <dbReference type="ChEBI" id="CHEBI:15378"/>
        <dbReference type="ChEBI" id="CHEBI:36264"/>
        <dbReference type="ChEBI" id="CHEBI:62727"/>
        <dbReference type="ChEBI" id="CHEBI:71302"/>
        <dbReference type="ChEBI" id="CHEBI:456215"/>
        <dbReference type="EC" id="2.10.1.1"/>
    </reaction>
</comment>
<dbReference type="PANTHER" id="PTHR10192:SF5">
    <property type="entry name" value="GEPHYRIN"/>
    <property type="match status" value="1"/>
</dbReference>
<dbReference type="GO" id="GO:0046872">
    <property type="term" value="F:metal ion binding"/>
    <property type="evidence" value="ECO:0007669"/>
    <property type="project" value="UniProtKB-UniRule"/>
</dbReference>
<keyword evidence="8 11" id="KW-0460">Magnesium</keyword>
<dbReference type="GO" id="GO:0061599">
    <property type="term" value="F:molybdopterin molybdotransferase activity"/>
    <property type="evidence" value="ECO:0007669"/>
    <property type="project" value="UniProtKB-UniRule"/>
</dbReference>
<dbReference type="NCBIfam" id="NF045515">
    <property type="entry name" value="Glp_gephyrin"/>
    <property type="match status" value="1"/>
</dbReference>
<dbReference type="SUPFAM" id="SSF53218">
    <property type="entry name" value="Molybdenum cofactor biosynthesis proteins"/>
    <property type="match status" value="1"/>
</dbReference>